<gene>
    <name evidence="3" type="ORF">ADUPG1_002595</name>
</gene>
<sequence length="136" mass="16267">MHDIEEKIWQTTPERAQSKEQSYSTDVRNLLRVLGLWLFFEMLYYLVPGLKLQLTFDALRYLAIVFVPLSVLLTIHKFLFGKKLDPKIHAAMLIFPIASLFMAYTNDSHHLFFAQRYIEYEHGLYYVHTFYGMFYK</sequence>
<dbReference type="EMBL" id="BQXS01003089">
    <property type="protein sequence ID" value="GKT33701.1"/>
    <property type="molecule type" value="Genomic_DNA"/>
</dbReference>
<dbReference type="Pfam" id="PF16927">
    <property type="entry name" value="HisKA_7TM"/>
    <property type="match status" value="1"/>
</dbReference>
<organism evidence="3 4">
    <name type="scientific">Aduncisulcus paluster</name>
    <dbReference type="NCBI Taxonomy" id="2918883"/>
    <lineage>
        <taxon>Eukaryota</taxon>
        <taxon>Metamonada</taxon>
        <taxon>Carpediemonas-like organisms</taxon>
        <taxon>Aduncisulcus</taxon>
    </lineage>
</organism>
<feature type="transmembrane region" description="Helical" evidence="1">
    <location>
        <begin position="29"/>
        <end position="47"/>
    </location>
</feature>
<evidence type="ECO:0000313" key="3">
    <source>
        <dbReference type="EMBL" id="GKT33701.1"/>
    </source>
</evidence>
<evidence type="ECO:0000313" key="4">
    <source>
        <dbReference type="Proteomes" id="UP001057375"/>
    </source>
</evidence>
<feature type="transmembrane region" description="Helical" evidence="1">
    <location>
        <begin position="59"/>
        <end position="76"/>
    </location>
</feature>
<protein>
    <recommendedName>
        <fullName evidence="2">Histidine kinase N-terminal 7TM region domain-containing protein</fullName>
    </recommendedName>
</protein>
<keyword evidence="1" id="KW-0472">Membrane</keyword>
<keyword evidence="4" id="KW-1185">Reference proteome</keyword>
<keyword evidence="1" id="KW-1133">Transmembrane helix</keyword>
<keyword evidence="1" id="KW-0812">Transmembrane</keyword>
<feature type="non-terminal residue" evidence="3">
    <location>
        <position position="136"/>
    </location>
</feature>
<proteinExistence type="predicted"/>
<feature type="transmembrane region" description="Helical" evidence="1">
    <location>
        <begin position="88"/>
        <end position="105"/>
    </location>
</feature>
<name>A0ABQ5KMG8_9EUKA</name>
<comment type="caution">
    <text evidence="3">The sequence shown here is derived from an EMBL/GenBank/DDBJ whole genome shotgun (WGS) entry which is preliminary data.</text>
</comment>
<evidence type="ECO:0000259" key="2">
    <source>
        <dbReference type="Pfam" id="PF16927"/>
    </source>
</evidence>
<accession>A0ABQ5KMG8</accession>
<reference evidence="3" key="1">
    <citation type="submission" date="2022-03" db="EMBL/GenBank/DDBJ databases">
        <title>Draft genome sequence of Aduncisulcus paluster, a free-living microaerophilic Fornicata.</title>
        <authorList>
            <person name="Yuyama I."/>
            <person name="Kume K."/>
            <person name="Tamura T."/>
            <person name="Inagaki Y."/>
            <person name="Hashimoto T."/>
        </authorList>
    </citation>
    <scope>NUCLEOTIDE SEQUENCE</scope>
    <source>
        <strain evidence="3">NY0171</strain>
    </source>
</reference>
<evidence type="ECO:0000256" key="1">
    <source>
        <dbReference type="SAM" id="Phobius"/>
    </source>
</evidence>
<feature type="domain" description="Histidine kinase N-terminal 7TM region" evidence="2">
    <location>
        <begin position="31"/>
        <end position="133"/>
    </location>
</feature>
<dbReference type="Proteomes" id="UP001057375">
    <property type="component" value="Unassembled WGS sequence"/>
</dbReference>
<dbReference type="InterPro" id="IPR031621">
    <property type="entry name" value="HisKA_7TM"/>
</dbReference>